<keyword evidence="12" id="KW-1185">Reference proteome</keyword>
<organism evidence="11">
    <name type="scientific">Notodromas monacha</name>
    <dbReference type="NCBI Taxonomy" id="399045"/>
    <lineage>
        <taxon>Eukaryota</taxon>
        <taxon>Metazoa</taxon>
        <taxon>Ecdysozoa</taxon>
        <taxon>Arthropoda</taxon>
        <taxon>Crustacea</taxon>
        <taxon>Oligostraca</taxon>
        <taxon>Ostracoda</taxon>
        <taxon>Podocopa</taxon>
        <taxon>Podocopida</taxon>
        <taxon>Cypridocopina</taxon>
        <taxon>Cypridoidea</taxon>
        <taxon>Cyprididae</taxon>
        <taxon>Notodromas</taxon>
    </lineage>
</organism>
<evidence type="ECO:0000256" key="7">
    <source>
        <dbReference type="ARBA" id="ARBA00073313"/>
    </source>
</evidence>
<dbReference type="Gene3D" id="2.60.300.12">
    <property type="entry name" value="HesB-like domain"/>
    <property type="match status" value="1"/>
</dbReference>
<dbReference type="GO" id="GO:0005506">
    <property type="term" value="F:iron ion binding"/>
    <property type="evidence" value="ECO:0007669"/>
    <property type="project" value="TreeGrafter"/>
</dbReference>
<dbReference type="InterPro" id="IPR016092">
    <property type="entry name" value="ATAP"/>
</dbReference>
<dbReference type="GO" id="GO:0120510">
    <property type="term" value="C:mitochondrial [4Fe-4S] assembly complex"/>
    <property type="evidence" value="ECO:0007669"/>
    <property type="project" value="UniProtKB-ARBA"/>
</dbReference>
<dbReference type="OrthoDB" id="1938621at2759"/>
<comment type="subunit">
    <text evidence="9">Heterotetramer; forms a dimer of dimers with IBA57. Interacts with [2Fe-2S]-ISCA2 forming the heterodimer [2Fe- 2S]-ISCA2-IBA57 complex; [2Fe-2S] cluster binding is absolutely required to promote the complex formation.</text>
</comment>
<reference evidence="11" key="1">
    <citation type="submission" date="2020-11" db="EMBL/GenBank/DDBJ databases">
        <authorList>
            <person name="Tran Van P."/>
        </authorList>
    </citation>
    <scope>NUCLEOTIDE SEQUENCE</scope>
</reference>
<evidence type="ECO:0000313" key="11">
    <source>
        <dbReference type="EMBL" id="CAD7281042.1"/>
    </source>
</evidence>
<evidence type="ECO:0000256" key="5">
    <source>
        <dbReference type="ARBA" id="ARBA00023128"/>
    </source>
</evidence>
<dbReference type="NCBIfam" id="TIGR00049">
    <property type="entry name" value="iron-sulfur cluster assembly accessory protein"/>
    <property type="match status" value="1"/>
</dbReference>
<evidence type="ECO:0000256" key="6">
    <source>
        <dbReference type="ARBA" id="ARBA00057540"/>
    </source>
</evidence>
<dbReference type="InterPro" id="IPR000361">
    <property type="entry name" value="ATAP_core_dom"/>
</dbReference>
<evidence type="ECO:0000256" key="1">
    <source>
        <dbReference type="ARBA" id="ARBA00004173"/>
    </source>
</evidence>
<dbReference type="AlphaFoldDB" id="A0A7R9BVJ8"/>
<comment type="function">
    <text evidence="6">Involved in the maturation of mitochondrial 4Fe-4S proteins functioning late in the iron-sulfur cluster assembly pathway. May be involved in the binding of an intermediate of Fe/S cluster assembly.</text>
</comment>
<dbReference type="GO" id="GO:0016226">
    <property type="term" value="P:iron-sulfur cluster assembly"/>
    <property type="evidence" value="ECO:0007669"/>
    <property type="project" value="InterPro"/>
</dbReference>
<keyword evidence="5" id="KW-0496">Mitochondrion</keyword>
<dbReference type="Proteomes" id="UP000678499">
    <property type="component" value="Unassembled WGS sequence"/>
</dbReference>
<dbReference type="EMBL" id="CAJPEX010002578">
    <property type="protein sequence ID" value="CAG0921194.1"/>
    <property type="molecule type" value="Genomic_DNA"/>
</dbReference>
<dbReference type="Pfam" id="PF01521">
    <property type="entry name" value="Fe-S_biosyn"/>
    <property type="match status" value="1"/>
</dbReference>
<dbReference type="FunFam" id="2.60.300.12:FF:000006">
    <property type="entry name" value="Iron-sulfur cluster assembly 2 mitochondrial"/>
    <property type="match status" value="1"/>
</dbReference>
<dbReference type="InterPro" id="IPR035903">
    <property type="entry name" value="HesB-like_dom_sf"/>
</dbReference>
<evidence type="ECO:0000256" key="8">
    <source>
        <dbReference type="ARBA" id="ARBA00077082"/>
    </source>
</evidence>
<protein>
    <recommendedName>
        <fullName evidence="7">Iron-sulfur cluster assembly 2 homolog, mitochondrial</fullName>
    </recommendedName>
    <alternativeName>
        <fullName evidence="8">HESB-like domain-containing protein 1</fullName>
    </alternativeName>
</protein>
<dbReference type="PANTHER" id="PTHR43011:SF1">
    <property type="entry name" value="IRON-SULFUR CLUSTER ASSEMBLY 2 HOMOLOG, MITOCHONDRIAL"/>
    <property type="match status" value="1"/>
</dbReference>
<dbReference type="GO" id="GO:0051537">
    <property type="term" value="F:2 iron, 2 sulfur cluster binding"/>
    <property type="evidence" value="ECO:0007669"/>
    <property type="project" value="TreeGrafter"/>
</dbReference>
<sequence>MASVIGRMYRSAVPWAVLRSSFQIKSGSSILDLDIRRNFVAPFSRHVSVLNCAVENDKEVPKKDEGVDKKPALVLSDSAVSRLEEILKEDNFLRVHVEGGGCSGFQYVFSIDKESRDDDIVITRGGAKVVIDETSLEFVKGATVDYHRELIRSAFRIADNPQAEQGCSCGSSFSVKF</sequence>
<keyword evidence="4" id="KW-0408">Iron</keyword>
<name>A0A7R9BVJ8_9CRUS</name>
<proteinExistence type="inferred from homology"/>
<feature type="domain" description="Core" evidence="10">
    <location>
        <begin position="74"/>
        <end position="170"/>
    </location>
</feature>
<evidence type="ECO:0000256" key="4">
    <source>
        <dbReference type="ARBA" id="ARBA00023004"/>
    </source>
</evidence>
<evidence type="ECO:0000313" key="12">
    <source>
        <dbReference type="Proteomes" id="UP000678499"/>
    </source>
</evidence>
<comment type="subcellular location">
    <subcellularLocation>
        <location evidence="1">Mitochondrion</location>
    </subcellularLocation>
</comment>
<evidence type="ECO:0000256" key="3">
    <source>
        <dbReference type="ARBA" id="ARBA00022723"/>
    </source>
</evidence>
<dbReference type="EMBL" id="OA884615">
    <property type="protein sequence ID" value="CAD7281042.1"/>
    <property type="molecule type" value="Genomic_DNA"/>
</dbReference>
<dbReference type="GO" id="GO:0051539">
    <property type="term" value="F:4 iron, 4 sulfur cluster binding"/>
    <property type="evidence" value="ECO:0007669"/>
    <property type="project" value="TreeGrafter"/>
</dbReference>
<evidence type="ECO:0000256" key="9">
    <source>
        <dbReference type="ARBA" id="ARBA00093471"/>
    </source>
</evidence>
<evidence type="ECO:0000259" key="10">
    <source>
        <dbReference type="Pfam" id="PF01521"/>
    </source>
</evidence>
<evidence type="ECO:0000256" key="2">
    <source>
        <dbReference type="ARBA" id="ARBA00006718"/>
    </source>
</evidence>
<dbReference type="SUPFAM" id="SSF89360">
    <property type="entry name" value="HesB-like domain"/>
    <property type="match status" value="1"/>
</dbReference>
<comment type="similarity">
    <text evidence="2">Belongs to the HesB/IscA family.</text>
</comment>
<accession>A0A7R9BVJ8</accession>
<dbReference type="PANTHER" id="PTHR43011">
    <property type="entry name" value="IRON-SULFUR CLUSTER ASSEMBLY 2 HOMOLOG, MITOCHONDRIAL"/>
    <property type="match status" value="1"/>
</dbReference>
<keyword evidence="3" id="KW-0479">Metal-binding</keyword>
<gene>
    <name evidence="11" type="ORF">NMOB1V02_LOCUS8696</name>
</gene>